<accession>A0A4P7UCR7</accession>
<reference evidence="2 3" key="1">
    <citation type="journal article" date="2008" name="Int. J. Syst. Evol. Microbiol.">
        <title>Nocardioides daphniae sp. nov., isolated from Daphnia cucullata (Crustacea: Cladocera).</title>
        <authorList>
            <person name="Toth E.M."/>
            <person name="Keki Z."/>
            <person name="Homonnay Z.G."/>
            <person name="Borsodi A.K."/>
            <person name="Marialigeti K."/>
            <person name="Schumann P."/>
        </authorList>
    </citation>
    <scope>NUCLEOTIDE SEQUENCE [LARGE SCALE GENOMIC DNA]</scope>
    <source>
        <strain evidence="2 3">JCM 16608</strain>
    </source>
</reference>
<name>A0A4P7UCR7_9ACTN</name>
<dbReference type="OrthoDB" id="9801841at2"/>
<sequence length="107" mass="11272">MASRIAVEELARLAGRELTPAGAATRCSLLVRAQARLRAYVERHSEDSRIWYAGTTVVVAVLVSGADGPAGCSPTSVTRGRTPSSPPVPGRSPPTTRWSRSSWPAAS</sequence>
<feature type="region of interest" description="Disordered" evidence="1">
    <location>
        <begin position="69"/>
        <end position="107"/>
    </location>
</feature>
<evidence type="ECO:0000313" key="3">
    <source>
        <dbReference type="Proteomes" id="UP000297025"/>
    </source>
</evidence>
<dbReference type="KEGG" id="ndp:E2C04_14095"/>
<dbReference type="EMBL" id="CP038462">
    <property type="protein sequence ID" value="QCC78032.1"/>
    <property type="molecule type" value="Genomic_DNA"/>
</dbReference>
<evidence type="ECO:0000256" key="1">
    <source>
        <dbReference type="SAM" id="MobiDB-lite"/>
    </source>
</evidence>
<dbReference type="RefSeq" id="WP_135833070.1">
    <property type="nucleotide sequence ID" value="NZ_CP038462.1"/>
</dbReference>
<gene>
    <name evidence="2" type="ORF">E2C04_14095</name>
</gene>
<dbReference type="AlphaFoldDB" id="A0A4P7UCR7"/>
<organism evidence="2 3">
    <name type="scientific">Nocardioides daphniae</name>
    <dbReference type="NCBI Taxonomy" id="402297"/>
    <lineage>
        <taxon>Bacteria</taxon>
        <taxon>Bacillati</taxon>
        <taxon>Actinomycetota</taxon>
        <taxon>Actinomycetes</taxon>
        <taxon>Propionibacteriales</taxon>
        <taxon>Nocardioidaceae</taxon>
        <taxon>Nocardioides</taxon>
    </lineage>
</organism>
<dbReference type="Proteomes" id="UP000297025">
    <property type="component" value="Chromosome"/>
</dbReference>
<evidence type="ECO:0000313" key="2">
    <source>
        <dbReference type="EMBL" id="QCC78032.1"/>
    </source>
</evidence>
<proteinExistence type="predicted"/>
<feature type="compositionally biased region" description="Low complexity" evidence="1">
    <location>
        <begin position="93"/>
        <end position="107"/>
    </location>
</feature>
<protein>
    <submittedName>
        <fullName evidence="2">Uncharacterized protein</fullName>
    </submittedName>
</protein>